<protein>
    <recommendedName>
        <fullName evidence="7">UDP-3-O-acylglucosamine N-acyltransferase</fullName>
        <ecNumber evidence="7">2.3.1.191</ecNumber>
    </recommendedName>
</protein>
<dbReference type="Proteomes" id="UP000592216">
    <property type="component" value="Unassembled WGS sequence"/>
</dbReference>
<comment type="pathway">
    <text evidence="7">Bacterial outer membrane biogenesis; LPS lipid A biosynthesis.</text>
</comment>
<dbReference type="SUPFAM" id="SSF51161">
    <property type="entry name" value="Trimeric LpxA-like enzymes"/>
    <property type="match status" value="1"/>
</dbReference>
<dbReference type="EC" id="2.3.1.191" evidence="7"/>
<dbReference type="EMBL" id="JABCJE010000002">
    <property type="protein sequence ID" value="NVO22917.1"/>
    <property type="molecule type" value="Genomic_DNA"/>
</dbReference>
<dbReference type="GO" id="GO:0009245">
    <property type="term" value="P:lipid A biosynthetic process"/>
    <property type="evidence" value="ECO:0007669"/>
    <property type="project" value="UniProtKB-UniRule"/>
</dbReference>
<dbReference type="UniPathway" id="UPA00973"/>
<evidence type="ECO:0000313" key="8">
    <source>
        <dbReference type="EMBL" id="NVO22917.1"/>
    </source>
</evidence>
<name>A0A850Q051_9RHOB</name>
<keyword evidence="5 7" id="KW-0443">Lipid metabolism</keyword>
<dbReference type="InterPro" id="IPR001451">
    <property type="entry name" value="Hexapep"/>
</dbReference>
<dbReference type="NCBIfam" id="TIGR01853">
    <property type="entry name" value="lipid_A_lpxD"/>
    <property type="match status" value="1"/>
</dbReference>
<dbReference type="HAMAP" id="MF_00523">
    <property type="entry name" value="LpxD"/>
    <property type="match status" value="1"/>
</dbReference>
<dbReference type="Pfam" id="PF14602">
    <property type="entry name" value="Hexapep_2"/>
    <property type="match status" value="1"/>
</dbReference>
<comment type="similarity">
    <text evidence="7">Belongs to the transferase hexapeptide repeat family. LpxD subfamily.</text>
</comment>
<evidence type="ECO:0000256" key="5">
    <source>
        <dbReference type="ARBA" id="ARBA00023098"/>
    </source>
</evidence>
<dbReference type="NCBIfam" id="NF002060">
    <property type="entry name" value="PRK00892.1"/>
    <property type="match status" value="1"/>
</dbReference>
<comment type="catalytic activity">
    <reaction evidence="7">
        <text>a UDP-3-O-[(3R)-3-hydroxyacyl]-alpha-D-glucosamine + a (3R)-hydroxyacyl-[ACP] = a UDP-2-N,3-O-bis[(3R)-3-hydroxyacyl]-alpha-D-glucosamine + holo-[ACP] + H(+)</text>
        <dbReference type="Rhea" id="RHEA:53836"/>
        <dbReference type="Rhea" id="RHEA-COMP:9685"/>
        <dbReference type="Rhea" id="RHEA-COMP:9945"/>
        <dbReference type="ChEBI" id="CHEBI:15378"/>
        <dbReference type="ChEBI" id="CHEBI:64479"/>
        <dbReference type="ChEBI" id="CHEBI:78827"/>
        <dbReference type="ChEBI" id="CHEBI:137740"/>
        <dbReference type="ChEBI" id="CHEBI:137748"/>
        <dbReference type="EC" id="2.3.1.191"/>
    </reaction>
</comment>
<dbReference type="PANTHER" id="PTHR43378">
    <property type="entry name" value="UDP-3-O-ACYLGLUCOSAMINE N-ACYLTRANSFERASE"/>
    <property type="match status" value="1"/>
</dbReference>
<dbReference type="RefSeq" id="WP_177157036.1">
    <property type="nucleotide sequence ID" value="NZ_JABCJE010000002.1"/>
</dbReference>
<reference evidence="8 9" key="1">
    <citation type="submission" date="2020-04" db="EMBL/GenBank/DDBJ databases">
        <title>Donghicola sp., a member of the Rhodobacteraceae family isolated from mangrove forest in Thailand.</title>
        <authorList>
            <person name="Charoenyingcharoen P."/>
            <person name="Yukphan P."/>
        </authorList>
    </citation>
    <scope>NUCLEOTIDE SEQUENCE [LARGE SCALE GENOMIC DNA]</scope>
    <source>
        <strain evidence="8 9">B5-SW-15</strain>
    </source>
</reference>
<dbReference type="GO" id="GO:0016410">
    <property type="term" value="F:N-acyltransferase activity"/>
    <property type="evidence" value="ECO:0007669"/>
    <property type="project" value="InterPro"/>
</dbReference>
<evidence type="ECO:0000313" key="9">
    <source>
        <dbReference type="Proteomes" id="UP000592216"/>
    </source>
</evidence>
<keyword evidence="4 7" id="KW-0677">Repeat</keyword>
<dbReference type="PANTHER" id="PTHR43378:SF2">
    <property type="entry name" value="UDP-3-O-ACYLGLUCOSAMINE N-ACYLTRANSFERASE 1, MITOCHONDRIAL-RELATED"/>
    <property type="match status" value="1"/>
</dbReference>
<keyword evidence="1 7" id="KW-0444">Lipid biosynthesis</keyword>
<evidence type="ECO:0000256" key="6">
    <source>
        <dbReference type="ARBA" id="ARBA00023315"/>
    </source>
</evidence>
<dbReference type="AlphaFoldDB" id="A0A850Q051"/>
<dbReference type="InterPro" id="IPR011004">
    <property type="entry name" value="Trimer_LpxA-like_sf"/>
</dbReference>
<evidence type="ECO:0000256" key="4">
    <source>
        <dbReference type="ARBA" id="ARBA00022737"/>
    </source>
</evidence>
<comment type="function">
    <text evidence="7">Catalyzes the N-acylation of UDP-3-O-acylglucosamine using 3-hydroxyacyl-ACP as the acyl donor. Is involved in the biosynthesis of lipid A, a phosphorylated glycolipid that anchors the lipopolysaccharide to the outer membrane of the cell.</text>
</comment>
<comment type="caution">
    <text evidence="8">The sequence shown here is derived from an EMBL/GenBank/DDBJ whole genome shotgun (WGS) entry which is preliminary data.</text>
</comment>
<keyword evidence="6 7" id="KW-0012">Acyltransferase</keyword>
<dbReference type="InterPro" id="IPR007691">
    <property type="entry name" value="LpxD"/>
</dbReference>
<dbReference type="GO" id="GO:0016020">
    <property type="term" value="C:membrane"/>
    <property type="evidence" value="ECO:0007669"/>
    <property type="project" value="GOC"/>
</dbReference>
<evidence type="ECO:0000256" key="3">
    <source>
        <dbReference type="ARBA" id="ARBA00022679"/>
    </source>
</evidence>
<dbReference type="Pfam" id="PF00132">
    <property type="entry name" value="Hexapep"/>
    <property type="match status" value="3"/>
</dbReference>
<gene>
    <name evidence="7 8" type="primary">lpxD</name>
    <name evidence="8" type="ORF">HJ536_06050</name>
</gene>
<comment type="subunit">
    <text evidence="7">Homotrimer.</text>
</comment>
<evidence type="ECO:0000256" key="2">
    <source>
        <dbReference type="ARBA" id="ARBA00022556"/>
    </source>
</evidence>
<dbReference type="Gene3D" id="3.40.1390.10">
    <property type="entry name" value="MurE/MurF, N-terminal domain"/>
    <property type="match status" value="1"/>
</dbReference>
<dbReference type="Gene3D" id="2.160.10.10">
    <property type="entry name" value="Hexapeptide repeat proteins"/>
    <property type="match status" value="1"/>
</dbReference>
<accession>A0A850Q051</accession>
<sequence length="363" mass="37374">MTYTLAEIAAALGVEVQGDGSIQIDRVSEPATAGSWDLALAMKPDFAEQIGNGAAQAALLWQGADWQSYGLKGAIMMDRPRFGMAQLSAMMDQGQGYAAGIHPTAIIDPTAELGENVSVGPFTLIGAGTVIGANSVIASHVTIAPRVRIGEGALIHPGVRIMANTTIGARAILHGNVVIGGDGFSFVTPEKSAVEQVRSTLGDSTGTRAQAWARIASLGGVEIGDDVEVGANSTIDQGSVRATRVGSGTKIDNLVQVGHNVVIGHDCLLCAQAAVAGSTVIGNNCVLGGKSGVADNIQIGDNVIIGAASAVLSNVPAGRAMLGYPAVKMDTHIETYKALRRLPRLLREFTDLKKTVSKNGLSD</sequence>
<proteinExistence type="inferred from homology"/>
<dbReference type="GO" id="GO:0103118">
    <property type="term" value="F:UDP-3-O-[(3R)-3-hydroxyacyl]-glucosamine N-acyltransferase activity"/>
    <property type="evidence" value="ECO:0007669"/>
    <property type="project" value="UniProtKB-EC"/>
</dbReference>
<evidence type="ECO:0000256" key="1">
    <source>
        <dbReference type="ARBA" id="ARBA00022516"/>
    </source>
</evidence>
<dbReference type="CDD" id="cd03352">
    <property type="entry name" value="LbH_LpxD"/>
    <property type="match status" value="1"/>
</dbReference>
<feature type="active site" description="Proton acceptor" evidence="7">
    <location>
        <position position="259"/>
    </location>
</feature>
<keyword evidence="3 7" id="KW-0808">Transferase</keyword>
<dbReference type="PROSITE" id="PS00101">
    <property type="entry name" value="HEXAPEP_TRANSFERASES"/>
    <property type="match status" value="2"/>
</dbReference>
<dbReference type="InterPro" id="IPR018357">
    <property type="entry name" value="Hexapep_transf_CS"/>
</dbReference>
<keyword evidence="2 7" id="KW-0441">Lipid A biosynthesis</keyword>
<organism evidence="8 9">
    <name type="scientific">Donghicola mangrovi</name>
    <dbReference type="NCBI Taxonomy" id="2729614"/>
    <lineage>
        <taxon>Bacteria</taxon>
        <taxon>Pseudomonadati</taxon>
        <taxon>Pseudomonadota</taxon>
        <taxon>Alphaproteobacteria</taxon>
        <taxon>Rhodobacterales</taxon>
        <taxon>Roseobacteraceae</taxon>
        <taxon>Donghicola</taxon>
    </lineage>
</organism>
<evidence type="ECO:0000256" key="7">
    <source>
        <dbReference type="HAMAP-Rule" id="MF_00523"/>
    </source>
</evidence>